<keyword evidence="14" id="KW-1185">Reference proteome</keyword>
<feature type="binding site" evidence="9">
    <location>
        <position position="192"/>
    </location>
    <ligand>
        <name>Mg(2+)</name>
        <dbReference type="ChEBI" id="CHEBI:18420"/>
    </ligand>
</feature>
<evidence type="ECO:0000256" key="2">
    <source>
        <dbReference type="ARBA" id="ARBA00007699"/>
    </source>
</evidence>
<evidence type="ECO:0000313" key="13">
    <source>
        <dbReference type="EMBL" id="MCQ5121392.1"/>
    </source>
</evidence>
<evidence type="ECO:0000259" key="11">
    <source>
        <dbReference type="PROSITE" id="PS51881"/>
    </source>
</evidence>
<feature type="binding site" evidence="9">
    <location>
        <begin position="309"/>
        <end position="311"/>
    </location>
    <ligand>
        <name>GTP</name>
        <dbReference type="ChEBI" id="CHEBI:37565"/>
    </ligand>
</feature>
<feature type="domain" description="OBG-type G" evidence="10">
    <location>
        <begin position="159"/>
        <end position="328"/>
    </location>
</feature>
<keyword evidence="8 9" id="KW-0342">GTP-binding</keyword>
<dbReference type="InterPro" id="IPR006073">
    <property type="entry name" value="GTP-bd"/>
</dbReference>
<feature type="binding site" evidence="9">
    <location>
        <begin position="212"/>
        <end position="215"/>
    </location>
    <ligand>
        <name>GTP</name>
        <dbReference type="ChEBI" id="CHEBI:37565"/>
    </ligand>
</feature>
<evidence type="ECO:0000256" key="7">
    <source>
        <dbReference type="ARBA" id="ARBA00022842"/>
    </source>
</evidence>
<keyword evidence="7 9" id="KW-0460">Magnesium</keyword>
<dbReference type="EMBL" id="JANGCH010000004">
    <property type="protein sequence ID" value="MCQ5121392.1"/>
    <property type="molecule type" value="Genomic_DNA"/>
</dbReference>
<evidence type="ECO:0000313" key="14">
    <source>
        <dbReference type="Proteomes" id="UP001524435"/>
    </source>
</evidence>
<dbReference type="InterPro" id="IPR015349">
    <property type="entry name" value="OCT_dom"/>
</dbReference>
<dbReference type="CDD" id="cd01898">
    <property type="entry name" value="Obg"/>
    <property type="match status" value="1"/>
</dbReference>
<dbReference type="PROSITE" id="PS51881">
    <property type="entry name" value="OCT"/>
    <property type="match status" value="1"/>
</dbReference>
<comment type="cofactor">
    <cofactor evidence="1 9">
        <name>Mg(2+)</name>
        <dbReference type="ChEBI" id="CHEBI:18420"/>
    </cofactor>
</comment>
<dbReference type="InterPro" id="IPR036346">
    <property type="entry name" value="GTP-bd_prot_GTP1/OBG_C_sf"/>
</dbReference>
<dbReference type="InterPro" id="IPR031167">
    <property type="entry name" value="G_OBG"/>
</dbReference>
<dbReference type="InterPro" id="IPR006169">
    <property type="entry name" value="GTP1_OBG_dom"/>
</dbReference>
<feature type="domain" description="Obg" evidence="12">
    <location>
        <begin position="1"/>
        <end position="158"/>
    </location>
</feature>
<dbReference type="InterPro" id="IPR036726">
    <property type="entry name" value="GTP1_OBG_dom_sf"/>
</dbReference>
<keyword evidence="4 9" id="KW-0479">Metal-binding</keyword>
<dbReference type="PRINTS" id="PR00326">
    <property type="entry name" value="GTP1OBG"/>
</dbReference>
<comment type="function">
    <text evidence="9">An essential GTPase which binds GTP, GDP and possibly (p)ppGpp with moderate affinity, with high nucleotide exchange rates and a fairly low GTP hydrolysis rate. Plays a role in control of the cell cycle, stress response, ribosome biogenesis and in those bacteria that undergo differentiation, in morphogenesis control.</text>
</comment>
<sequence length="427" mass="46649">MFIDRVKLHVKAGKGGDGMVAFRREKYVPLGGPSGGDGGRGGNVIFEADSNKTTLLDLRYQKHVNAPNGGNGKIKKMHGADGADTIVKVPLGTIVKDASTNQIIADLTHNHQQAIIAKAGKGGRGNFRFRTSKNTAPRYSELGEPGEERDVQVELKLLADVGLVGFPSVGKSTLLSVVSKAKPEIAAYHFTTIVPNLGMVQVPDGRSFVMADLPGLIAGAAAGKGLGHAFLRHIERCRVIVHVIDMGAHDGRDPLEDYRVINEELSAYAYRLMEREQIVVANKMDLEGAAENLKRFKAAYPDLRVFETTTIIAEGMEPLLYAIADALAHAPMFPLIDEEEETMEGVVYKFEEEKPAFAVHNLGNGRWLLDGEGIERAFKTSKIDSDEDAMRFARKLRMMKVDDALREAGCQDGDIVTLCNVEFTFVE</sequence>
<dbReference type="PROSITE" id="PS51710">
    <property type="entry name" value="G_OBG"/>
    <property type="match status" value="1"/>
</dbReference>
<dbReference type="EC" id="3.6.5.-" evidence="9"/>
<dbReference type="Pfam" id="PF01926">
    <property type="entry name" value="MMR_HSR1"/>
    <property type="match status" value="1"/>
</dbReference>
<dbReference type="Gene3D" id="3.30.300.350">
    <property type="entry name" value="GTP-binding protein OBG, C-terminal domain"/>
    <property type="match status" value="1"/>
</dbReference>
<dbReference type="Gene3D" id="3.40.50.300">
    <property type="entry name" value="P-loop containing nucleotide triphosphate hydrolases"/>
    <property type="match status" value="1"/>
</dbReference>
<dbReference type="InterPro" id="IPR027417">
    <property type="entry name" value="P-loop_NTPase"/>
</dbReference>
<evidence type="ECO:0000256" key="3">
    <source>
        <dbReference type="ARBA" id="ARBA00022490"/>
    </source>
</evidence>
<evidence type="ECO:0000256" key="9">
    <source>
        <dbReference type="HAMAP-Rule" id="MF_01454"/>
    </source>
</evidence>
<comment type="subcellular location">
    <subcellularLocation>
        <location evidence="9">Cytoplasm</location>
    </subcellularLocation>
</comment>
<feature type="domain" description="OCT" evidence="11">
    <location>
        <begin position="349"/>
        <end position="427"/>
    </location>
</feature>
<dbReference type="Pfam" id="PF01018">
    <property type="entry name" value="GTP1_OBG"/>
    <property type="match status" value="1"/>
</dbReference>
<dbReference type="Gene3D" id="2.70.210.12">
    <property type="entry name" value="GTP1/OBG domain"/>
    <property type="match status" value="1"/>
</dbReference>
<feature type="binding site" evidence="9">
    <location>
        <position position="172"/>
    </location>
    <ligand>
        <name>Mg(2+)</name>
        <dbReference type="ChEBI" id="CHEBI:18420"/>
    </ligand>
</feature>
<dbReference type="InterPro" id="IPR045086">
    <property type="entry name" value="OBG_GTPase"/>
</dbReference>
<keyword evidence="5 9" id="KW-0547">Nucleotide-binding</keyword>
<evidence type="ECO:0000256" key="1">
    <source>
        <dbReference type="ARBA" id="ARBA00001946"/>
    </source>
</evidence>
<dbReference type="SUPFAM" id="SSF82051">
    <property type="entry name" value="Obg GTP-binding protein N-terminal domain"/>
    <property type="match status" value="1"/>
</dbReference>
<dbReference type="SUPFAM" id="SSF102741">
    <property type="entry name" value="Obg GTP-binding protein C-terminal domain"/>
    <property type="match status" value="1"/>
</dbReference>
<dbReference type="InterPro" id="IPR014100">
    <property type="entry name" value="GTP-bd_Obg/CgtA"/>
</dbReference>
<evidence type="ECO:0000256" key="8">
    <source>
        <dbReference type="ARBA" id="ARBA00023134"/>
    </source>
</evidence>
<protein>
    <recommendedName>
        <fullName evidence="9">GTPase Obg</fullName>
        <ecNumber evidence="9">3.6.5.-</ecNumber>
    </recommendedName>
    <alternativeName>
        <fullName evidence="9">GTP-binding protein Obg</fullName>
    </alternativeName>
</protein>
<reference evidence="13 14" key="1">
    <citation type="submission" date="2022-06" db="EMBL/GenBank/DDBJ databases">
        <title>Isolation of gut microbiota from human fecal samples.</title>
        <authorList>
            <person name="Pamer E.G."/>
            <person name="Barat B."/>
            <person name="Waligurski E."/>
            <person name="Medina S."/>
            <person name="Paddock L."/>
            <person name="Mostad J."/>
        </authorList>
    </citation>
    <scope>NUCLEOTIDE SEQUENCE [LARGE SCALE GENOMIC DNA]</scope>
    <source>
        <strain evidence="13 14">DFI.6.1</strain>
    </source>
</reference>
<feature type="binding site" evidence="9">
    <location>
        <begin position="282"/>
        <end position="285"/>
    </location>
    <ligand>
        <name>GTP</name>
        <dbReference type="ChEBI" id="CHEBI:37565"/>
    </ligand>
</feature>
<evidence type="ECO:0000256" key="4">
    <source>
        <dbReference type="ARBA" id="ARBA00022723"/>
    </source>
</evidence>
<evidence type="ECO:0000259" key="10">
    <source>
        <dbReference type="PROSITE" id="PS51710"/>
    </source>
</evidence>
<dbReference type="NCBIfam" id="TIGR02729">
    <property type="entry name" value="Obg_CgtA"/>
    <property type="match status" value="1"/>
</dbReference>
<dbReference type="Proteomes" id="UP001524435">
    <property type="component" value="Unassembled WGS sequence"/>
</dbReference>
<dbReference type="PROSITE" id="PS51883">
    <property type="entry name" value="OBG"/>
    <property type="match status" value="1"/>
</dbReference>
<dbReference type="PANTHER" id="PTHR11702">
    <property type="entry name" value="DEVELOPMENTALLY REGULATED GTP-BINDING PROTEIN-RELATED"/>
    <property type="match status" value="1"/>
</dbReference>
<evidence type="ECO:0000256" key="6">
    <source>
        <dbReference type="ARBA" id="ARBA00022801"/>
    </source>
</evidence>
<dbReference type="NCBIfam" id="TIGR03595">
    <property type="entry name" value="Obg_CgtA_exten"/>
    <property type="match status" value="1"/>
</dbReference>
<feature type="binding site" evidence="9">
    <location>
        <begin position="190"/>
        <end position="194"/>
    </location>
    <ligand>
        <name>GTP</name>
        <dbReference type="ChEBI" id="CHEBI:37565"/>
    </ligand>
</feature>
<dbReference type="Pfam" id="PF09269">
    <property type="entry name" value="DUF1967"/>
    <property type="match status" value="1"/>
</dbReference>
<dbReference type="HAMAP" id="MF_01454">
    <property type="entry name" value="GTPase_Obg"/>
    <property type="match status" value="1"/>
</dbReference>
<evidence type="ECO:0000259" key="12">
    <source>
        <dbReference type="PROSITE" id="PS51883"/>
    </source>
</evidence>
<evidence type="ECO:0000256" key="5">
    <source>
        <dbReference type="ARBA" id="ARBA00022741"/>
    </source>
</evidence>
<proteinExistence type="inferred from homology"/>
<organism evidence="13 14">
    <name type="scientific">Massilicoli timonensis</name>
    <dbReference type="NCBI Taxonomy" id="2015901"/>
    <lineage>
        <taxon>Bacteria</taxon>
        <taxon>Bacillati</taxon>
        <taxon>Bacillota</taxon>
        <taxon>Erysipelotrichia</taxon>
        <taxon>Erysipelotrichales</taxon>
        <taxon>Erysipelotrichaceae</taxon>
        <taxon>Massilicoli</taxon>
    </lineage>
</organism>
<gene>
    <name evidence="13" type="primary">obgE</name>
    <name evidence="9" type="synonym">obg</name>
    <name evidence="13" type="ORF">NE663_03865</name>
</gene>
<accession>A0ABT1SJI8</accession>
<feature type="binding site" evidence="9">
    <location>
        <begin position="165"/>
        <end position="172"/>
    </location>
    <ligand>
        <name>GTP</name>
        <dbReference type="ChEBI" id="CHEBI:37565"/>
    </ligand>
</feature>
<comment type="similarity">
    <text evidence="2 9">Belongs to the TRAFAC class OBG-HflX-like GTPase superfamily. OBG GTPase family.</text>
</comment>
<dbReference type="RefSeq" id="WP_178200896.1">
    <property type="nucleotide sequence ID" value="NZ_CALVCM010000003.1"/>
</dbReference>
<keyword evidence="3 9" id="KW-0963">Cytoplasm</keyword>
<dbReference type="PANTHER" id="PTHR11702:SF31">
    <property type="entry name" value="MITOCHONDRIAL RIBOSOME-ASSOCIATED GTPASE 2"/>
    <property type="match status" value="1"/>
</dbReference>
<dbReference type="SUPFAM" id="SSF52540">
    <property type="entry name" value="P-loop containing nucleoside triphosphate hydrolases"/>
    <property type="match status" value="1"/>
</dbReference>
<keyword evidence="6 9" id="KW-0378">Hydrolase</keyword>
<comment type="subunit">
    <text evidence="9">Monomer.</text>
</comment>
<dbReference type="NCBIfam" id="NF008956">
    <property type="entry name" value="PRK12299.1"/>
    <property type="match status" value="1"/>
</dbReference>
<dbReference type="NCBIfam" id="NF008955">
    <property type="entry name" value="PRK12297.1"/>
    <property type="match status" value="1"/>
</dbReference>
<dbReference type="NCBIfam" id="NF008954">
    <property type="entry name" value="PRK12296.1"/>
    <property type="match status" value="1"/>
</dbReference>
<comment type="caution">
    <text evidence="13">The sequence shown here is derived from an EMBL/GenBank/DDBJ whole genome shotgun (WGS) entry which is preliminary data.</text>
</comment>
<name>A0ABT1SJI8_9FIRM</name>